<proteinExistence type="predicted"/>
<organism evidence="1 2">
    <name type="scientific">Fulvivirga lutea</name>
    <dbReference type="NCBI Taxonomy" id="2810512"/>
    <lineage>
        <taxon>Bacteria</taxon>
        <taxon>Pseudomonadati</taxon>
        <taxon>Bacteroidota</taxon>
        <taxon>Cytophagia</taxon>
        <taxon>Cytophagales</taxon>
        <taxon>Fulvivirgaceae</taxon>
        <taxon>Fulvivirga</taxon>
    </lineage>
</organism>
<reference evidence="1" key="1">
    <citation type="submission" date="2021-02" db="EMBL/GenBank/DDBJ databases">
        <title>Fulvivirga sp. S481 isolated from sea water.</title>
        <authorList>
            <person name="Bae S.S."/>
            <person name="Baek K."/>
        </authorList>
    </citation>
    <scope>NUCLEOTIDE SEQUENCE</scope>
    <source>
        <strain evidence="1">S481</strain>
    </source>
</reference>
<evidence type="ECO:0000313" key="1">
    <source>
        <dbReference type="EMBL" id="QSE95902.1"/>
    </source>
</evidence>
<gene>
    <name evidence="1" type="ORF">JR347_09745</name>
</gene>
<evidence type="ECO:0000313" key="2">
    <source>
        <dbReference type="Proteomes" id="UP000662783"/>
    </source>
</evidence>
<protein>
    <submittedName>
        <fullName evidence="1">DUF2116 family Zn-ribbon domain-containing protein</fullName>
    </submittedName>
</protein>
<dbReference type="KEGG" id="fuv:JR347_09745"/>
<sequence>MEEKECIECGTKIFGRNDKKFCSDQCRNSYNNRLNSDSNNYIRKVNNTLRKNRRILEKLTPNGKSKAPKAKLLEHGFDFNFHTNTYITKAGATYYFCYEYGYLELENDWLALVKRDE</sequence>
<name>A0A974WF34_9BACT</name>
<accession>A0A974WF34</accession>
<dbReference type="RefSeq" id="WP_205720415.1">
    <property type="nucleotide sequence ID" value="NZ_CP070608.1"/>
</dbReference>
<dbReference type="AlphaFoldDB" id="A0A974WF34"/>
<keyword evidence="2" id="KW-1185">Reference proteome</keyword>
<dbReference type="Proteomes" id="UP000662783">
    <property type="component" value="Chromosome"/>
</dbReference>
<dbReference type="EMBL" id="CP070608">
    <property type="protein sequence ID" value="QSE95902.1"/>
    <property type="molecule type" value="Genomic_DNA"/>
</dbReference>